<sequence length="405" mass="45000">MLDHDVLSQRLRGPLGVAVSGGGDSVALLIALRDWANSREVALKVATVDHALRNESAEEARWVGRLCRDLDLPHVVLNWHRASDATGNLAEQARHARRALLADWIVAEGGRTVVLGHTRDDLAETFLMRLARGSGLAGLSAMQAVSDGNGIRWLRPMLNTGRSDLRGFLTERNQTWHDDPSNEDDLYQRARTRKALAVLQGIDIDAGRIAQTAHRLRDSRIVVDRHIADLARNCLSQTRFGEIILSKIVFEQAPAILQQQLLRDILRYFSGSIHAPRFEAIVRLHGRILAGEASTLSGVQISGADRICRFSREPALVPPMVAMDERRIIWDHRWTVSVLKPGYQLGPLGVEGLRQCGPRPRGLRATTAHALPAIWDGDEVVATPVLKPRSDISFRVRHFARPDPH</sequence>
<comment type="similarity">
    <text evidence="6">Belongs to the tRNA(Ile)-lysidine synthase family.</text>
</comment>
<evidence type="ECO:0000256" key="6">
    <source>
        <dbReference type="HAMAP-Rule" id="MF_01161"/>
    </source>
</evidence>
<keyword evidence="6" id="KW-0963">Cytoplasm</keyword>
<dbReference type="HAMAP" id="MF_01161">
    <property type="entry name" value="tRNA_Ile_lys_synt"/>
    <property type="match status" value="1"/>
</dbReference>
<dbReference type="EC" id="6.3.4.19" evidence="6"/>
<reference evidence="8 9" key="1">
    <citation type="submission" date="2020-03" db="EMBL/GenBank/DDBJ databases">
        <title>Complete genome sequence of Monaibacterium sp. ALG8 with diverse plasmids.</title>
        <authorList>
            <person name="Sun C."/>
        </authorList>
    </citation>
    <scope>NUCLEOTIDE SEQUENCE [LARGE SCALE GENOMIC DNA]</scope>
    <source>
        <strain evidence="8 9">ALG8</strain>
    </source>
</reference>
<feature type="domain" description="tRNA(Ile)-lysidine/2-thiocytidine synthase N-terminal" evidence="7">
    <location>
        <begin position="16"/>
        <end position="194"/>
    </location>
</feature>
<dbReference type="InterPro" id="IPR011063">
    <property type="entry name" value="TilS/TtcA_N"/>
</dbReference>
<dbReference type="SUPFAM" id="SSF52402">
    <property type="entry name" value="Adenine nucleotide alpha hydrolases-like"/>
    <property type="match status" value="1"/>
</dbReference>
<dbReference type="GO" id="GO:0032267">
    <property type="term" value="F:tRNA(Ile)-lysidine synthase activity"/>
    <property type="evidence" value="ECO:0007669"/>
    <property type="project" value="UniProtKB-EC"/>
</dbReference>
<evidence type="ECO:0000256" key="5">
    <source>
        <dbReference type="ARBA" id="ARBA00048539"/>
    </source>
</evidence>
<dbReference type="AlphaFoldDB" id="A0A6G7VI21"/>
<accession>A0A6G7VI21</accession>
<organism evidence="8 9">
    <name type="scientific">Pontivivens nitratireducens</name>
    <dbReference type="NCBI Taxonomy" id="2758038"/>
    <lineage>
        <taxon>Bacteria</taxon>
        <taxon>Pseudomonadati</taxon>
        <taxon>Pseudomonadota</taxon>
        <taxon>Alphaproteobacteria</taxon>
        <taxon>Rhodobacterales</taxon>
        <taxon>Paracoccaceae</taxon>
        <taxon>Pontivivens</taxon>
    </lineage>
</organism>
<dbReference type="EMBL" id="CP049811">
    <property type="protein sequence ID" value="QIK39526.1"/>
    <property type="molecule type" value="Genomic_DNA"/>
</dbReference>
<dbReference type="Pfam" id="PF01171">
    <property type="entry name" value="ATP_bind_3"/>
    <property type="match status" value="1"/>
</dbReference>
<evidence type="ECO:0000256" key="4">
    <source>
        <dbReference type="ARBA" id="ARBA00022840"/>
    </source>
</evidence>
<keyword evidence="2 6" id="KW-0819">tRNA processing</keyword>
<dbReference type="InterPro" id="IPR012795">
    <property type="entry name" value="tRNA_Ile_lys_synt_N"/>
</dbReference>
<comment type="catalytic activity">
    <reaction evidence="5 6">
        <text>cytidine(34) in tRNA(Ile2) + L-lysine + ATP = lysidine(34) in tRNA(Ile2) + AMP + diphosphate + H(+)</text>
        <dbReference type="Rhea" id="RHEA:43744"/>
        <dbReference type="Rhea" id="RHEA-COMP:10625"/>
        <dbReference type="Rhea" id="RHEA-COMP:10670"/>
        <dbReference type="ChEBI" id="CHEBI:15378"/>
        <dbReference type="ChEBI" id="CHEBI:30616"/>
        <dbReference type="ChEBI" id="CHEBI:32551"/>
        <dbReference type="ChEBI" id="CHEBI:33019"/>
        <dbReference type="ChEBI" id="CHEBI:82748"/>
        <dbReference type="ChEBI" id="CHEBI:83665"/>
        <dbReference type="ChEBI" id="CHEBI:456215"/>
        <dbReference type="EC" id="6.3.4.19"/>
    </reaction>
</comment>
<dbReference type="NCBIfam" id="TIGR02432">
    <property type="entry name" value="lysidine_TilS_N"/>
    <property type="match status" value="1"/>
</dbReference>
<feature type="binding site" evidence="6">
    <location>
        <begin position="20"/>
        <end position="25"/>
    </location>
    <ligand>
        <name>ATP</name>
        <dbReference type="ChEBI" id="CHEBI:30616"/>
    </ligand>
</feature>
<evidence type="ECO:0000256" key="2">
    <source>
        <dbReference type="ARBA" id="ARBA00022694"/>
    </source>
</evidence>
<dbReference type="CDD" id="cd01992">
    <property type="entry name" value="TilS_N"/>
    <property type="match status" value="1"/>
</dbReference>
<evidence type="ECO:0000313" key="8">
    <source>
        <dbReference type="EMBL" id="QIK39526.1"/>
    </source>
</evidence>
<dbReference type="KEGG" id="mon:G8E03_01365"/>
<dbReference type="RefSeq" id="WP_166187772.1">
    <property type="nucleotide sequence ID" value="NZ_CP049811.1"/>
</dbReference>
<name>A0A6G7VI21_9RHOB</name>
<dbReference type="GO" id="GO:0006400">
    <property type="term" value="P:tRNA modification"/>
    <property type="evidence" value="ECO:0007669"/>
    <property type="project" value="UniProtKB-UniRule"/>
</dbReference>
<comment type="domain">
    <text evidence="6">The N-terminal region contains the highly conserved SGGXDS motif, predicted to be a P-loop motif involved in ATP binding.</text>
</comment>
<keyword evidence="9" id="KW-1185">Reference proteome</keyword>
<keyword evidence="3 6" id="KW-0547">Nucleotide-binding</keyword>
<dbReference type="PANTHER" id="PTHR43033">
    <property type="entry name" value="TRNA(ILE)-LYSIDINE SYNTHASE-RELATED"/>
    <property type="match status" value="1"/>
</dbReference>
<evidence type="ECO:0000313" key="9">
    <source>
        <dbReference type="Proteomes" id="UP000500791"/>
    </source>
</evidence>
<dbReference type="Gene3D" id="3.40.50.620">
    <property type="entry name" value="HUPs"/>
    <property type="match status" value="1"/>
</dbReference>
<evidence type="ECO:0000259" key="7">
    <source>
        <dbReference type="Pfam" id="PF01171"/>
    </source>
</evidence>
<keyword evidence="1 6" id="KW-0436">Ligase</keyword>
<proteinExistence type="inferred from homology"/>
<comment type="subcellular location">
    <subcellularLocation>
        <location evidence="6">Cytoplasm</location>
    </subcellularLocation>
</comment>
<dbReference type="PANTHER" id="PTHR43033:SF1">
    <property type="entry name" value="TRNA(ILE)-LYSIDINE SYNTHASE-RELATED"/>
    <property type="match status" value="1"/>
</dbReference>
<dbReference type="InterPro" id="IPR014729">
    <property type="entry name" value="Rossmann-like_a/b/a_fold"/>
</dbReference>
<dbReference type="GO" id="GO:0005524">
    <property type="term" value="F:ATP binding"/>
    <property type="evidence" value="ECO:0007669"/>
    <property type="project" value="UniProtKB-UniRule"/>
</dbReference>
<protein>
    <recommendedName>
        <fullName evidence="6">tRNA(Ile)-lysidine synthase</fullName>
        <ecNumber evidence="6">6.3.4.19</ecNumber>
    </recommendedName>
    <alternativeName>
        <fullName evidence="6">tRNA(Ile)-2-lysyl-cytidine synthase</fullName>
    </alternativeName>
    <alternativeName>
        <fullName evidence="6">tRNA(Ile)-lysidine synthetase</fullName>
    </alternativeName>
</protein>
<comment type="function">
    <text evidence="6">Ligates lysine onto the cytidine present at position 34 of the AUA codon-specific tRNA(Ile) that contains the anticodon CAU, in an ATP-dependent manner. Cytidine is converted to lysidine, thus changing the amino acid specificity of the tRNA from methionine to isoleucine.</text>
</comment>
<evidence type="ECO:0000256" key="1">
    <source>
        <dbReference type="ARBA" id="ARBA00022598"/>
    </source>
</evidence>
<gene>
    <name evidence="6 8" type="primary">tilS</name>
    <name evidence="8" type="ORF">G8E03_01365</name>
</gene>
<dbReference type="Proteomes" id="UP000500791">
    <property type="component" value="Chromosome"/>
</dbReference>
<evidence type="ECO:0000256" key="3">
    <source>
        <dbReference type="ARBA" id="ARBA00022741"/>
    </source>
</evidence>
<dbReference type="GO" id="GO:0005737">
    <property type="term" value="C:cytoplasm"/>
    <property type="evidence" value="ECO:0007669"/>
    <property type="project" value="UniProtKB-SubCell"/>
</dbReference>
<dbReference type="InterPro" id="IPR012094">
    <property type="entry name" value="tRNA_Ile_lys_synt"/>
</dbReference>
<keyword evidence="4 6" id="KW-0067">ATP-binding</keyword>